<feature type="domain" description="Methyltransferase type 12" evidence="1">
    <location>
        <begin position="58"/>
        <end position="128"/>
    </location>
</feature>
<protein>
    <submittedName>
        <fullName evidence="2">Methyltransferase domain protein</fullName>
    </submittedName>
</protein>
<proteinExistence type="predicted"/>
<gene>
    <name evidence="2" type="ORF">I41_36050</name>
</gene>
<dbReference type="GO" id="GO:0008168">
    <property type="term" value="F:methyltransferase activity"/>
    <property type="evidence" value="ECO:0007669"/>
    <property type="project" value="UniProtKB-KW"/>
</dbReference>
<dbReference type="SUPFAM" id="SSF53335">
    <property type="entry name" value="S-adenosyl-L-methionine-dependent methyltransferases"/>
    <property type="match status" value="1"/>
</dbReference>
<keyword evidence="2" id="KW-0808">Transferase</keyword>
<dbReference type="RefSeq" id="WP_145434163.1">
    <property type="nucleotide sequence ID" value="NZ_CP036339.1"/>
</dbReference>
<dbReference type="KEGG" id="llh:I41_36050"/>
<dbReference type="Gene3D" id="3.40.50.150">
    <property type="entry name" value="Vaccinia Virus protein VP39"/>
    <property type="match status" value="1"/>
</dbReference>
<name>A0A517U1B5_9BACT</name>
<dbReference type="InterPro" id="IPR013217">
    <property type="entry name" value="Methyltransf_12"/>
</dbReference>
<dbReference type="Proteomes" id="UP000317909">
    <property type="component" value="Chromosome"/>
</dbReference>
<dbReference type="CDD" id="cd02440">
    <property type="entry name" value="AdoMet_MTases"/>
    <property type="match status" value="1"/>
</dbReference>
<accession>A0A517U1B5</accession>
<evidence type="ECO:0000313" key="3">
    <source>
        <dbReference type="Proteomes" id="UP000317909"/>
    </source>
</evidence>
<dbReference type="EMBL" id="CP036339">
    <property type="protein sequence ID" value="QDT74410.1"/>
    <property type="molecule type" value="Genomic_DNA"/>
</dbReference>
<sequence length="213" mass="24483">MDGASYQSLIKHYEGCLELHGDCHLGVDWPNPLDAATRYRVMLEVMGSDISDPAASLLDFGCGTAHLRHYMVEQGITNIRYVGLDASAKFVELSRAKYPELEFYCIDALNDGTPLPPVDYVIMNGVLTEKRALSFDAMWDYAQQLLVRVFPAARRGLAFNVMSKHVDWERDDLFHLPFDLLASFLRTRLSRHIRFRADYGLYEYTAYVYREPR</sequence>
<dbReference type="InterPro" id="IPR029063">
    <property type="entry name" value="SAM-dependent_MTases_sf"/>
</dbReference>
<organism evidence="2 3">
    <name type="scientific">Lacipirellula limnantheis</name>
    <dbReference type="NCBI Taxonomy" id="2528024"/>
    <lineage>
        <taxon>Bacteria</taxon>
        <taxon>Pseudomonadati</taxon>
        <taxon>Planctomycetota</taxon>
        <taxon>Planctomycetia</taxon>
        <taxon>Pirellulales</taxon>
        <taxon>Lacipirellulaceae</taxon>
        <taxon>Lacipirellula</taxon>
    </lineage>
</organism>
<keyword evidence="2" id="KW-0489">Methyltransferase</keyword>
<evidence type="ECO:0000259" key="1">
    <source>
        <dbReference type="Pfam" id="PF08242"/>
    </source>
</evidence>
<dbReference type="OrthoDB" id="9790457at2"/>
<dbReference type="AlphaFoldDB" id="A0A517U1B5"/>
<dbReference type="GO" id="GO:0032259">
    <property type="term" value="P:methylation"/>
    <property type="evidence" value="ECO:0007669"/>
    <property type="project" value="UniProtKB-KW"/>
</dbReference>
<reference evidence="2 3" key="1">
    <citation type="submission" date="2019-02" db="EMBL/GenBank/DDBJ databases">
        <title>Deep-cultivation of Planctomycetes and their phenomic and genomic characterization uncovers novel biology.</title>
        <authorList>
            <person name="Wiegand S."/>
            <person name="Jogler M."/>
            <person name="Boedeker C."/>
            <person name="Pinto D."/>
            <person name="Vollmers J."/>
            <person name="Rivas-Marin E."/>
            <person name="Kohn T."/>
            <person name="Peeters S.H."/>
            <person name="Heuer A."/>
            <person name="Rast P."/>
            <person name="Oberbeckmann S."/>
            <person name="Bunk B."/>
            <person name="Jeske O."/>
            <person name="Meyerdierks A."/>
            <person name="Storesund J.E."/>
            <person name="Kallscheuer N."/>
            <person name="Luecker S."/>
            <person name="Lage O.M."/>
            <person name="Pohl T."/>
            <person name="Merkel B.J."/>
            <person name="Hornburger P."/>
            <person name="Mueller R.-W."/>
            <person name="Bruemmer F."/>
            <person name="Labrenz M."/>
            <person name="Spormann A.M."/>
            <person name="Op den Camp H."/>
            <person name="Overmann J."/>
            <person name="Amann R."/>
            <person name="Jetten M.S.M."/>
            <person name="Mascher T."/>
            <person name="Medema M.H."/>
            <person name="Devos D.P."/>
            <person name="Kaster A.-K."/>
            <person name="Ovreas L."/>
            <person name="Rohde M."/>
            <person name="Galperin M.Y."/>
            <person name="Jogler C."/>
        </authorList>
    </citation>
    <scope>NUCLEOTIDE SEQUENCE [LARGE SCALE GENOMIC DNA]</scope>
    <source>
        <strain evidence="2 3">I41</strain>
    </source>
</reference>
<evidence type="ECO:0000313" key="2">
    <source>
        <dbReference type="EMBL" id="QDT74410.1"/>
    </source>
</evidence>
<keyword evidence="3" id="KW-1185">Reference proteome</keyword>
<dbReference type="Pfam" id="PF08242">
    <property type="entry name" value="Methyltransf_12"/>
    <property type="match status" value="1"/>
</dbReference>